<evidence type="ECO:0000259" key="4">
    <source>
        <dbReference type="PROSITE" id="PS50826"/>
    </source>
</evidence>
<evidence type="ECO:0000313" key="6">
    <source>
        <dbReference type="RefSeq" id="XP_006818443.1"/>
    </source>
</evidence>
<feature type="compositionally biased region" description="Polar residues" evidence="2">
    <location>
        <begin position="678"/>
        <end position="692"/>
    </location>
</feature>
<accession>A0ABM0MEK2</accession>
<dbReference type="PANTHER" id="PTHR47194:SF3">
    <property type="entry name" value="SORTING NEXIN 29"/>
    <property type="match status" value="1"/>
</dbReference>
<keyword evidence="1" id="KW-0175">Coiled coil</keyword>
<dbReference type="SMART" id="SM00593">
    <property type="entry name" value="RUN"/>
    <property type="match status" value="1"/>
</dbReference>
<feature type="region of interest" description="Disordered" evidence="2">
    <location>
        <begin position="824"/>
        <end position="856"/>
    </location>
</feature>
<organism evidence="5 6">
    <name type="scientific">Saccoglossus kowalevskii</name>
    <name type="common">Acorn worm</name>
    <dbReference type="NCBI Taxonomy" id="10224"/>
    <lineage>
        <taxon>Eukaryota</taxon>
        <taxon>Metazoa</taxon>
        <taxon>Hemichordata</taxon>
        <taxon>Enteropneusta</taxon>
        <taxon>Harrimaniidae</taxon>
        <taxon>Saccoglossus</taxon>
    </lineage>
</organism>
<name>A0ABM0MEK2_SACKO</name>
<sequence length="856" mass="96697">MSDDIFSNERQHLLDRLLDAVKQCQVRFGGRTELATDSDSRVSCLCAQFETVFQHGMKKINKPFSVFKQVTGITLPDIPAIKPENEQDFWLLIKEHLNKHELERYMTLKEINTDTGRGRAWLRSALNEHSLERYIHMILADRTIIKQYYEDWSFLWDDERSSMLPMMAAGLGSILFAINIDNEELNGGRQSSSAHGSPSHQSRYASRVMDEPQPVYPGDVLINEASKEKKREKKKKKKKGSISIVSFDGSTSRSYGNSYSVSLGSDTGSVDDKTRNIDEGISTVIAATHSTTQGFDVTNTQTTQLPFARTNSDCAIREMSTSYQTKTPPPTPCDPSILSQVSSSENLSKMVYVSERLAAQLESDVNSRNNHVTTSHITTSLSSELAKAHIGNQEGDDASSGQSGDLSGEVSRTGSSAVLHTIDDDNNADLYPISQDLDDTQSNDSSMLQFGTETENAAMGLALAVKSLAASEVQRETRTQGDGSVSYLSNLPSPKYETMSTGELKQAIVAMMVRKDEVEEQNKSLRSLLDSEMEHSAALRLQMEELKQEQTVSTDKLNNKLQALIRENELLKHQLKKYVGAVQMLRREGSTAIEGLPGIRHEEPQPVIPEKRSPVIDYSEEAQQYELKLIQVAEMHGELMEFNDRLHRQLIAKELLVQKMKGELVDLRGPLPEDELNMENTNTADPDSGSLSPDSRALVNLWIPSAFLKGKGKDSYHVYQIYVRIKDEEWNIYRRYSQFYDLHQKMRKMNPMLNTFDFPPKKTLGHKDVKFVEDRRKRLQHYLRCVLNLWLQNNPQLSSAPCKETLVTLIPFFREQPIKQEIKKPSKKFRRLSKNSAALPPPTQGQETQQTQYTGL</sequence>
<feature type="domain" description="PX" evidence="3">
    <location>
        <begin position="697"/>
        <end position="820"/>
    </location>
</feature>
<dbReference type="InterPro" id="IPR047329">
    <property type="entry name" value="RUN_SNX29"/>
</dbReference>
<keyword evidence="5" id="KW-1185">Reference proteome</keyword>
<feature type="compositionally biased region" description="Low complexity" evidence="2">
    <location>
        <begin position="844"/>
        <end position="856"/>
    </location>
</feature>
<proteinExistence type="predicted"/>
<dbReference type="PROSITE" id="PS50826">
    <property type="entry name" value="RUN"/>
    <property type="match status" value="1"/>
</dbReference>
<dbReference type="Gene3D" id="1.20.58.900">
    <property type="match status" value="1"/>
</dbReference>
<dbReference type="Pfam" id="PF00787">
    <property type="entry name" value="PX"/>
    <property type="match status" value="1"/>
</dbReference>
<evidence type="ECO:0000313" key="5">
    <source>
        <dbReference type="Proteomes" id="UP000694865"/>
    </source>
</evidence>
<feature type="region of interest" description="Disordered" evidence="2">
    <location>
        <begin position="390"/>
        <end position="413"/>
    </location>
</feature>
<evidence type="ECO:0000259" key="3">
    <source>
        <dbReference type="PROSITE" id="PS50195"/>
    </source>
</evidence>
<dbReference type="CDD" id="cd17689">
    <property type="entry name" value="RUN_SNX29"/>
    <property type="match status" value="1"/>
</dbReference>
<dbReference type="GeneID" id="102804132"/>
<dbReference type="SUPFAM" id="SSF140741">
    <property type="entry name" value="RUN domain-like"/>
    <property type="match status" value="1"/>
</dbReference>
<evidence type="ECO:0000256" key="2">
    <source>
        <dbReference type="SAM" id="MobiDB-lite"/>
    </source>
</evidence>
<dbReference type="InterPro" id="IPR004012">
    <property type="entry name" value="Run_dom"/>
</dbReference>
<dbReference type="SMART" id="SM00312">
    <property type="entry name" value="PX"/>
    <property type="match status" value="1"/>
</dbReference>
<dbReference type="Gene3D" id="3.30.1520.10">
    <property type="entry name" value="Phox-like domain"/>
    <property type="match status" value="1"/>
</dbReference>
<dbReference type="InterPro" id="IPR037916">
    <property type="entry name" value="SNX29_PX"/>
</dbReference>
<feature type="coiled-coil region" evidence="1">
    <location>
        <begin position="515"/>
        <end position="581"/>
    </location>
</feature>
<feature type="compositionally biased region" description="Polar residues" evidence="2">
    <location>
        <begin position="399"/>
        <end position="413"/>
    </location>
</feature>
<reference evidence="6" key="1">
    <citation type="submission" date="2025-08" db="UniProtKB">
        <authorList>
            <consortium name="RefSeq"/>
        </authorList>
    </citation>
    <scope>IDENTIFICATION</scope>
    <source>
        <tissue evidence="6">Testes</tissue>
    </source>
</reference>
<feature type="region of interest" description="Disordered" evidence="2">
    <location>
        <begin position="187"/>
        <end position="218"/>
    </location>
</feature>
<dbReference type="InterPro" id="IPR001683">
    <property type="entry name" value="PX_dom"/>
</dbReference>
<dbReference type="RefSeq" id="XP_006818443.1">
    <property type="nucleotide sequence ID" value="XM_006818380.1"/>
</dbReference>
<feature type="domain" description="RUN" evidence="4">
    <location>
        <begin position="36"/>
        <end position="183"/>
    </location>
</feature>
<dbReference type="PROSITE" id="PS50195">
    <property type="entry name" value="PX"/>
    <property type="match status" value="1"/>
</dbReference>
<dbReference type="PANTHER" id="PTHR47194">
    <property type="entry name" value="SORTING NEXIN-29-RELATED"/>
    <property type="match status" value="1"/>
</dbReference>
<protein>
    <submittedName>
        <fullName evidence="6">Sorting nexin-29-like</fullName>
    </submittedName>
</protein>
<dbReference type="SUPFAM" id="SSF64268">
    <property type="entry name" value="PX domain"/>
    <property type="match status" value="1"/>
</dbReference>
<dbReference type="InterPro" id="IPR037213">
    <property type="entry name" value="Run_dom_sf"/>
</dbReference>
<feature type="compositionally biased region" description="Low complexity" evidence="2">
    <location>
        <begin position="188"/>
        <end position="203"/>
    </location>
</feature>
<dbReference type="CDD" id="cd07277">
    <property type="entry name" value="PX_RUN"/>
    <property type="match status" value="1"/>
</dbReference>
<evidence type="ECO:0000256" key="1">
    <source>
        <dbReference type="SAM" id="Coils"/>
    </source>
</evidence>
<dbReference type="Proteomes" id="UP000694865">
    <property type="component" value="Unplaced"/>
</dbReference>
<dbReference type="InterPro" id="IPR036871">
    <property type="entry name" value="PX_dom_sf"/>
</dbReference>
<feature type="region of interest" description="Disordered" evidence="2">
    <location>
        <begin position="670"/>
        <end position="692"/>
    </location>
</feature>
<gene>
    <name evidence="6" type="primary">LOC102804132</name>
</gene>
<feature type="region of interest" description="Disordered" evidence="2">
    <location>
        <begin position="223"/>
        <end position="242"/>
    </location>
</feature>
<dbReference type="Pfam" id="PF02759">
    <property type="entry name" value="RUN"/>
    <property type="match status" value="1"/>
</dbReference>
<feature type="compositionally biased region" description="Basic residues" evidence="2">
    <location>
        <begin position="228"/>
        <end position="240"/>
    </location>
</feature>